<feature type="compositionally biased region" description="Low complexity" evidence="2">
    <location>
        <begin position="327"/>
        <end position="344"/>
    </location>
</feature>
<comment type="caution">
    <text evidence="4">The sequence shown here is derived from an EMBL/GenBank/DDBJ whole genome shotgun (WGS) entry which is preliminary data.</text>
</comment>
<comment type="similarity">
    <text evidence="1">Belongs to the mycobacterial PPE family.</text>
</comment>
<name>A0A317NW19_9NOCA</name>
<evidence type="ECO:0000313" key="5">
    <source>
        <dbReference type="Proteomes" id="UP000246410"/>
    </source>
</evidence>
<feature type="compositionally biased region" description="Gly residues" evidence="2">
    <location>
        <begin position="353"/>
        <end position="383"/>
    </location>
</feature>
<dbReference type="Pfam" id="PF00823">
    <property type="entry name" value="PPE"/>
    <property type="match status" value="1"/>
</dbReference>
<accession>A0A317NW19</accession>
<sequence>MGWDDVGSFLGAVVVSPLEAVSTTVATIGTATIFNQIESHDAATERGKLVDQGKQQWEGDRGIISDEWARLSNGAALTRAKTAIEKPEAFSSWTHQQIWDALNAGADGAVDADQVNAGADGWRRLTTGLETAVTTYRSKFDAVVAEKWSGQSGNAAIEAIRTYTTEATQLSTSFQMVANGIDWMQGLLGQAKITIPEPEDLSLADDWLSHMPGNGVLKMASHRANEAEASAQLFMIGTYQPGATTVDGQTPVLPTPKNGMTDPGGDGNPNNGDNTNNGGGNPNTNNPSTDPAATQQNPATTDQPTNTDDTTEDDSTDDDTTDDDTDTTPTTTDDGSTAPASTADPTGSKLGDGTPGTGSPGGGSPGGGSGGGSPGGGAAGVPGAGTSRPGTTGGGAAQAAGVRAGTGTAGARGMSGMPGMMGGAGRGAKGDDDDEHTSPDYLIQDRESELIGTLPPTLPPGGVIGA</sequence>
<feature type="compositionally biased region" description="Low complexity" evidence="2">
    <location>
        <begin position="268"/>
        <end position="308"/>
    </location>
</feature>
<dbReference type="EMBL" id="QGTL01000002">
    <property type="protein sequence ID" value="PWV79451.1"/>
    <property type="molecule type" value="Genomic_DNA"/>
</dbReference>
<dbReference type="Gene3D" id="1.20.1260.20">
    <property type="entry name" value="PPE superfamily"/>
    <property type="match status" value="1"/>
</dbReference>
<evidence type="ECO:0000313" key="4">
    <source>
        <dbReference type="EMBL" id="PWV79451.1"/>
    </source>
</evidence>
<feature type="compositionally biased region" description="Low complexity" evidence="2">
    <location>
        <begin position="397"/>
        <end position="418"/>
    </location>
</feature>
<dbReference type="InterPro" id="IPR000030">
    <property type="entry name" value="PPE_dom"/>
</dbReference>
<dbReference type="Proteomes" id="UP000246410">
    <property type="component" value="Unassembled WGS sequence"/>
</dbReference>
<protein>
    <submittedName>
        <fullName evidence="4">PPE family protein</fullName>
    </submittedName>
</protein>
<feature type="region of interest" description="Disordered" evidence="2">
    <location>
        <begin position="245"/>
        <end position="440"/>
    </location>
</feature>
<organism evidence="4 5">
    <name type="scientific">Nocardia neocaledoniensis</name>
    <dbReference type="NCBI Taxonomy" id="236511"/>
    <lineage>
        <taxon>Bacteria</taxon>
        <taxon>Bacillati</taxon>
        <taxon>Actinomycetota</taxon>
        <taxon>Actinomycetes</taxon>
        <taxon>Mycobacteriales</taxon>
        <taxon>Nocardiaceae</taxon>
        <taxon>Nocardia</taxon>
    </lineage>
</organism>
<keyword evidence="5" id="KW-1185">Reference proteome</keyword>
<dbReference type="InterPro" id="IPR038332">
    <property type="entry name" value="PPE_sf"/>
</dbReference>
<feature type="compositionally biased region" description="Acidic residues" evidence="2">
    <location>
        <begin position="309"/>
        <end position="326"/>
    </location>
</feature>
<evidence type="ECO:0000256" key="2">
    <source>
        <dbReference type="SAM" id="MobiDB-lite"/>
    </source>
</evidence>
<feature type="domain" description="PPE" evidence="3">
    <location>
        <begin position="111"/>
        <end position="198"/>
    </location>
</feature>
<evidence type="ECO:0000256" key="1">
    <source>
        <dbReference type="ARBA" id="ARBA00010652"/>
    </source>
</evidence>
<dbReference type="AlphaFoldDB" id="A0A317NW19"/>
<evidence type="ECO:0000259" key="3">
    <source>
        <dbReference type="Pfam" id="PF00823"/>
    </source>
</evidence>
<feature type="region of interest" description="Disordered" evidence="2">
    <location>
        <begin position="447"/>
        <end position="466"/>
    </location>
</feature>
<gene>
    <name evidence="4" type="ORF">DFR69_102514</name>
</gene>
<proteinExistence type="inferred from homology"/>
<dbReference type="SUPFAM" id="SSF140459">
    <property type="entry name" value="PE/PPE dimer-like"/>
    <property type="match status" value="1"/>
</dbReference>
<reference evidence="4 5" key="1">
    <citation type="submission" date="2018-05" db="EMBL/GenBank/DDBJ databases">
        <title>Genomic Encyclopedia of Type Strains, Phase IV (KMG-IV): sequencing the most valuable type-strain genomes for metagenomic binning, comparative biology and taxonomic classification.</title>
        <authorList>
            <person name="Goeker M."/>
        </authorList>
    </citation>
    <scope>NUCLEOTIDE SEQUENCE [LARGE SCALE GENOMIC DNA]</scope>
    <source>
        <strain evidence="4 5">DSM 44717</strain>
    </source>
</reference>